<dbReference type="CDD" id="cd04496">
    <property type="entry name" value="SSB_OBF"/>
    <property type="match status" value="1"/>
</dbReference>
<dbReference type="SUPFAM" id="SSF50249">
    <property type="entry name" value="Nucleic acid-binding proteins"/>
    <property type="match status" value="1"/>
</dbReference>
<dbReference type="STRING" id="35755.UL82_03305"/>
<reference evidence="3 5" key="1">
    <citation type="journal article" date="2015" name="Genome Announc.">
        <title>Complete Genome Sequence of Corynebacterium kutscheri DSM 20755, a Corynebacterial Type Strain with Remarkably Low G+C Content of Chromosomal DNA.</title>
        <authorList>
            <person name="Ruckert C."/>
            <person name="Albersmeier A."/>
            <person name="Winkler A."/>
            <person name="Tauch A."/>
        </authorList>
    </citation>
    <scope>NUCLEOTIDE SEQUENCE [LARGE SCALE GENOMIC DNA]</scope>
    <source>
        <strain evidence="3 5">DSM 20755</strain>
    </source>
</reference>
<dbReference type="InterPro" id="IPR012340">
    <property type="entry name" value="NA-bd_OB-fold"/>
</dbReference>
<dbReference type="RefSeq" id="WP_052735855.1">
    <property type="nucleotide sequence ID" value="NZ_CP011312.1"/>
</dbReference>
<evidence type="ECO:0000313" key="5">
    <source>
        <dbReference type="Proteomes" id="UP000033457"/>
    </source>
</evidence>
<evidence type="ECO:0000256" key="2">
    <source>
        <dbReference type="PROSITE-ProRule" id="PRU00252"/>
    </source>
</evidence>
<protein>
    <submittedName>
        <fullName evidence="4">Single-strand binding protein</fullName>
    </submittedName>
    <submittedName>
        <fullName evidence="3">Single-stranded DNA-binding protein</fullName>
    </submittedName>
</protein>
<dbReference type="PROSITE" id="PS50935">
    <property type="entry name" value="SSB"/>
    <property type="match status" value="1"/>
</dbReference>
<dbReference type="HOGENOM" id="CLU_078758_1_4_11"/>
<reference evidence="4 6" key="2">
    <citation type="submission" date="2018-12" db="EMBL/GenBank/DDBJ databases">
        <authorList>
            <consortium name="Pathogen Informatics"/>
        </authorList>
    </citation>
    <scope>NUCLEOTIDE SEQUENCE [LARGE SCALE GENOMIC DNA]</scope>
    <source>
        <strain evidence="4 6">NCTC949</strain>
    </source>
</reference>
<dbReference type="OrthoDB" id="4427276at2"/>
<dbReference type="Gene3D" id="2.40.50.140">
    <property type="entry name" value="Nucleic acid-binding proteins"/>
    <property type="match status" value="1"/>
</dbReference>
<evidence type="ECO:0000313" key="4">
    <source>
        <dbReference type="EMBL" id="VEH06627.1"/>
    </source>
</evidence>
<sequence>MHTPTTIIGNLVENPMLKKLSENGIKADFRLACSRRVPTKEGQWIDADQLFIDVECWGDLAVNVKKNLIKGRPVICVGHLSTDSWMDKNDPTKTMSKIKLRAHYVGLEMTRYELASRRSSTHEVAHDGLSFSDTAEPLWDKDYTDKTSVVGVGALSAIDAEAPF</sequence>
<dbReference type="KEGG" id="cku:UL82_03305"/>
<keyword evidence="5" id="KW-1185">Reference proteome</keyword>
<evidence type="ECO:0000256" key="1">
    <source>
        <dbReference type="ARBA" id="ARBA00023125"/>
    </source>
</evidence>
<evidence type="ECO:0000313" key="3">
    <source>
        <dbReference type="EMBL" id="AKE40872.1"/>
    </source>
</evidence>
<organism evidence="3 5">
    <name type="scientific">Corynebacterium kutscheri</name>
    <dbReference type="NCBI Taxonomy" id="35755"/>
    <lineage>
        <taxon>Bacteria</taxon>
        <taxon>Bacillati</taxon>
        <taxon>Actinomycetota</taxon>
        <taxon>Actinomycetes</taxon>
        <taxon>Mycobacteriales</taxon>
        <taxon>Corynebacteriaceae</taxon>
        <taxon>Corynebacterium</taxon>
    </lineage>
</organism>
<name>A0A0F6QZ13_9CORY</name>
<keyword evidence="1 2" id="KW-0238">DNA-binding</keyword>
<accession>A0A0F6QZ13</accession>
<dbReference type="Proteomes" id="UP000271380">
    <property type="component" value="Chromosome"/>
</dbReference>
<dbReference type="Pfam" id="PF00436">
    <property type="entry name" value="SSB"/>
    <property type="match status" value="1"/>
</dbReference>
<dbReference type="EMBL" id="CP011312">
    <property type="protein sequence ID" value="AKE40872.1"/>
    <property type="molecule type" value="Genomic_DNA"/>
</dbReference>
<dbReference type="InterPro" id="IPR000424">
    <property type="entry name" value="Primosome_PriB/ssb"/>
</dbReference>
<gene>
    <name evidence="4" type="primary">ssb</name>
    <name evidence="4" type="ORF">NCTC949_01224</name>
    <name evidence="3" type="ORF">UL82_03305</name>
</gene>
<dbReference type="EMBL" id="LR134377">
    <property type="protein sequence ID" value="VEH06627.1"/>
    <property type="molecule type" value="Genomic_DNA"/>
</dbReference>
<dbReference type="GO" id="GO:0003697">
    <property type="term" value="F:single-stranded DNA binding"/>
    <property type="evidence" value="ECO:0007669"/>
    <property type="project" value="InterPro"/>
</dbReference>
<dbReference type="Proteomes" id="UP000033457">
    <property type="component" value="Chromosome"/>
</dbReference>
<evidence type="ECO:0000313" key="6">
    <source>
        <dbReference type="Proteomes" id="UP000271380"/>
    </source>
</evidence>
<proteinExistence type="predicted"/>
<dbReference type="AlphaFoldDB" id="A0A0F6QZ13"/>